<reference evidence="1 2" key="1">
    <citation type="journal article" date="2016" name="Biochim. Biophys. Acta">
        <title>Characterization of red-shifted phycobilisomes isolated from the chlorophyll f-containing cyanobacterium Halomicronema hongdechloris.</title>
        <authorList>
            <person name="Li Y."/>
            <person name="Lin Y."/>
            <person name="Garvey C.J."/>
            <person name="Birch D."/>
            <person name="Corkery R.W."/>
            <person name="Loughlin P.C."/>
            <person name="Scheer H."/>
            <person name="Willows R.D."/>
            <person name="Chen M."/>
        </authorList>
    </citation>
    <scope>NUCLEOTIDE SEQUENCE [LARGE SCALE GENOMIC DNA]</scope>
    <source>
        <strain evidence="1 2">C2206</strain>
    </source>
</reference>
<gene>
    <name evidence="1" type="ORF">XM38_013110</name>
</gene>
<proteinExistence type="predicted"/>
<organism evidence="1 2">
    <name type="scientific">Halomicronema hongdechloris C2206</name>
    <dbReference type="NCBI Taxonomy" id="1641165"/>
    <lineage>
        <taxon>Bacteria</taxon>
        <taxon>Bacillati</taxon>
        <taxon>Cyanobacteriota</taxon>
        <taxon>Cyanophyceae</taxon>
        <taxon>Nodosilineales</taxon>
        <taxon>Nodosilineaceae</taxon>
        <taxon>Halomicronema</taxon>
    </lineage>
</organism>
<accession>A0A1Z3HJB1</accession>
<sequence length="48" mass="5567">MYYQFAHSSALFADRDGAVIDALSKENLDFSHHLSKISRKLNEEIDWP</sequence>
<evidence type="ECO:0000313" key="2">
    <source>
        <dbReference type="Proteomes" id="UP000191901"/>
    </source>
</evidence>
<name>A0A1Z3HJB1_9CYAN</name>
<dbReference type="KEGG" id="hhg:XM38_013110"/>
<dbReference type="Proteomes" id="UP000191901">
    <property type="component" value="Chromosome"/>
</dbReference>
<evidence type="ECO:0000313" key="1">
    <source>
        <dbReference type="EMBL" id="ASC70373.1"/>
    </source>
</evidence>
<dbReference type="EMBL" id="CP021983">
    <property type="protein sequence ID" value="ASC70373.1"/>
    <property type="molecule type" value="Genomic_DNA"/>
</dbReference>
<dbReference type="AlphaFoldDB" id="A0A1Z3HJB1"/>
<keyword evidence="2" id="KW-1185">Reference proteome</keyword>
<protein>
    <submittedName>
        <fullName evidence="1">Uncharacterized protein</fullName>
    </submittedName>
</protein>